<dbReference type="InterPro" id="IPR006829">
    <property type="entry name" value="LXG_dom"/>
</dbReference>
<organism evidence="3 4">
    <name type="scientific">Streptococcus suis</name>
    <dbReference type="NCBI Taxonomy" id="1307"/>
    <lineage>
        <taxon>Bacteria</taxon>
        <taxon>Bacillati</taxon>
        <taxon>Bacillota</taxon>
        <taxon>Bacilli</taxon>
        <taxon>Lactobacillales</taxon>
        <taxon>Streptococcaceae</taxon>
        <taxon>Streptococcus</taxon>
    </lineage>
</organism>
<dbReference type="Proteomes" id="UP000073485">
    <property type="component" value="Unassembled WGS sequence"/>
</dbReference>
<name>A0A0Z8H0G9_STRSU</name>
<feature type="domain" description="LXG" evidence="2">
    <location>
        <begin position="1"/>
        <end position="224"/>
    </location>
</feature>
<evidence type="ECO:0000313" key="3">
    <source>
        <dbReference type="EMBL" id="CYV17631.1"/>
    </source>
</evidence>
<dbReference type="AlphaFoldDB" id="A0A0Z8H0G9"/>
<protein>
    <submittedName>
        <fullName evidence="3">Putative phage protein-like protein</fullName>
    </submittedName>
</protein>
<dbReference type="RefSeq" id="WP_079397488.1">
    <property type="nucleotide sequence ID" value="NZ_CEHU01000022.1"/>
</dbReference>
<comment type="similarity">
    <text evidence="1">In the N-terminal section; belongs to the LXG family.</text>
</comment>
<gene>
    <name evidence="3" type="ORF">ERS132410_02191</name>
</gene>
<dbReference type="PROSITE" id="PS51756">
    <property type="entry name" value="LXG"/>
    <property type="match status" value="1"/>
</dbReference>
<accession>A0A0Z8H0G9</accession>
<reference evidence="3 4" key="1">
    <citation type="submission" date="2016-02" db="EMBL/GenBank/DDBJ databases">
        <authorList>
            <consortium name="Pathogen Informatics"/>
        </authorList>
    </citation>
    <scope>NUCLEOTIDE SEQUENCE [LARGE SCALE GENOMIC DNA]</scope>
    <source>
        <strain evidence="3 4">LSS48</strain>
    </source>
</reference>
<evidence type="ECO:0000259" key="2">
    <source>
        <dbReference type="PROSITE" id="PS51756"/>
    </source>
</evidence>
<dbReference type="EMBL" id="FIGO01000023">
    <property type="protein sequence ID" value="CYV17631.1"/>
    <property type="molecule type" value="Genomic_DNA"/>
</dbReference>
<evidence type="ECO:0000313" key="4">
    <source>
        <dbReference type="Proteomes" id="UP000073485"/>
    </source>
</evidence>
<sequence length="555" mass="59671">MVKVNLVSMNTHISSVKAISGQRIASLQQVISSLGQFYSAGSLQGQAYTNAKDFGQDVLRSLAQGLILYSEELSQSASQLGSLYKSIVGNESLDESVLRANIASYQASLAHQSYIYNRLMGEDILNFRSLNSLHSAMSITNNRLQQEEEKLDRLLTFDSQSASVFSDLARLRKSITSGFSEVRSSYGQHASLGGFRMPEDMAWKKDLDDRWKERTEAIRSGYDAVVKKVEKGEELTEEDIRVINRYVHENPHLTLAPSIQNALYNFSVNRNIDDMVQKLVDGGKLPIEAYTKFKELVDSDAASRISQVMAFLPKPLVNSILVSDGFWEILASVEKSGAKGAKAVSLILNGLSKYEAWAVKYDKFSELIDEASSLVQNIASPVRAVATSTLEKLSGISSLEAAVTKGKNLVGNAKFLGKAVKVLGKVGTVMTFAQVGFEGISGGIEEYSESKDVGKAIGQGFWAAVASVGPLEGATIGAAFASVVPIPGVSQAVGAGIGFAVGLGIQGIKMIEPKFFDDPVKGTKNIFNKTGKAIKNAVDVVSDTLGGFGKVLGFG</sequence>
<evidence type="ECO:0000256" key="1">
    <source>
        <dbReference type="ARBA" id="ARBA00034117"/>
    </source>
</evidence>
<proteinExistence type="inferred from homology"/>